<comment type="similarity">
    <text evidence="1">Belongs to the peptidase S12 family.</text>
</comment>
<dbReference type="Pfam" id="PF11954">
    <property type="entry name" value="DUF3471"/>
    <property type="match status" value="1"/>
</dbReference>
<dbReference type="Gene3D" id="3.40.710.10">
    <property type="entry name" value="DD-peptidase/beta-lactamase superfamily"/>
    <property type="match status" value="1"/>
</dbReference>
<evidence type="ECO:0008006" key="6">
    <source>
        <dbReference type="Google" id="ProtNLM"/>
    </source>
</evidence>
<organism evidence="4 5">
    <name type="scientific">Dissophora globulifera</name>
    <dbReference type="NCBI Taxonomy" id="979702"/>
    <lineage>
        <taxon>Eukaryota</taxon>
        <taxon>Fungi</taxon>
        <taxon>Fungi incertae sedis</taxon>
        <taxon>Mucoromycota</taxon>
        <taxon>Mortierellomycotina</taxon>
        <taxon>Mortierellomycetes</taxon>
        <taxon>Mortierellales</taxon>
        <taxon>Mortierellaceae</taxon>
        <taxon>Dissophora</taxon>
    </lineage>
</organism>
<evidence type="ECO:0000313" key="5">
    <source>
        <dbReference type="Proteomes" id="UP000738325"/>
    </source>
</evidence>
<comment type="caution">
    <text evidence="4">The sequence shown here is derived from an EMBL/GenBank/DDBJ whole genome shotgun (WGS) entry which is preliminary data.</text>
</comment>
<dbReference type="InterPro" id="IPR021860">
    <property type="entry name" value="Peptidase_S12_Pab87-rel_C"/>
</dbReference>
<accession>A0A9P6UWI8</accession>
<dbReference type="Gene3D" id="2.40.128.600">
    <property type="match status" value="1"/>
</dbReference>
<evidence type="ECO:0000313" key="4">
    <source>
        <dbReference type="EMBL" id="KAG0322445.1"/>
    </source>
</evidence>
<dbReference type="InterPro" id="IPR012338">
    <property type="entry name" value="Beta-lactam/transpept-like"/>
</dbReference>
<dbReference type="Proteomes" id="UP000738325">
    <property type="component" value="Unassembled WGS sequence"/>
</dbReference>
<dbReference type="SUPFAM" id="SSF56601">
    <property type="entry name" value="beta-lactamase/transpeptidase-like"/>
    <property type="match status" value="1"/>
</dbReference>
<dbReference type="InterPro" id="IPR001466">
    <property type="entry name" value="Beta-lactam-related"/>
</dbReference>
<evidence type="ECO:0000259" key="2">
    <source>
        <dbReference type="Pfam" id="PF00144"/>
    </source>
</evidence>
<dbReference type="AlphaFoldDB" id="A0A9P6UWI8"/>
<proteinExistence type="inferred from homology"/>
<name>A0A9P6UWI8_9FUNG</name>
<gene>
    <name evidence="4" type="ORF">BGZ99_003356</name>
</gene>
<evidence type="ECO:0000259" key="3">
    <source>
        <dbReference type="Pfam" id="PF11954"/>
    </source>
</evidence>
<dbReference type="InterPro" id="IPR050491">
    <property type="entry name" value="AmpC-like"/>
</dbReference>
<dbReference type="Pfam" id="PF00144">
    <property type="entry name" value="Beta-lactamase"/>
    <property type="match status" value="1"/>
</dbReference>
<protein>
    <recommendedName>
        <fullName evidence="6">Beta-lactamase/transpeptidase-like protein</fullName>
    </recommendedName>
</protein>
<dbReference type="EMBL" id="JAAAIP010000212">
    <property type="protein sequence ID" value="KAG0322445.1"/>
    <property type="molecule type" value="Genomic_DNA"/>
</dbReference>
<dbReference type="OrthoDB" id="5946976at2759"/>
<feature type="domain" description="Beta-lactamase-related" evidence="2">
    <location>
        <begin position="24"/>
        <end position="354"/>
    </location>
</feature>
<keyword evidence="5" id="KW-1185">Reference proteome</keyword>
<sequence length="526" mass="59156">MQLRDPVLEPHSNATDIARVSKMREVIENARIQCGIPGMSIAVLHKGELVMSEGFGKRNDKDPFTPETVMSIASLTKAFTASAIGELVAEGKIDWDKTPVSKYLPDFELKDPLLTSQLTLVDLLSHRTPLPNIDLAAFRSTEPRRDFIKRLRHIDLDTKLSSTCNYNNIMYAVAGEAAASVAGVSYETVVETRILEPLGLTNTGLSPLQMKQRHPDNYAMPYDATSFENAQKGVFVKGYVDPIYMLDAPAGDIYSNVLDLAKWGRVVMKLGELDGKQVLNKESTEEILSAQTIIKRPRRSAEYAPAITYALGWILDTYKGQVVYKHNGSNPGYRSELIMFPDADLVIAQLANVNIAQLLTIGQYYIADELLDLPRTQEWVPKLAVESTRTMYDFYTKENSGDYPERIKHRASSHELESFVGTYSNPVYGEVSVSLREKEATEGVKRKELHIQMRTLVGKLEHYHYDSFTTSMVDFVVRFESMVSFVTGEDGKISGFKMKIIETMETFEKKVTAKEEDITKGQTREE</sequence>
<evidence type="ECO:0000256" key="1">
    <source>
        <dbReference type="ARBA" id="ARBA00038215"/>
    </source>
</evidence>
<dbReference type="PANTHER" id="PTHR46825">
    <property type="entry name" value="D-ALANYL-D-ALANINE-CARBOXYPEPTIDASE/ENDOPEPTIDASE AMPH"/>
    <property type="match status" value="1"/>
</dbReference>
<reference evidence="4" key="1">
    <citation type="journal article" date="2020" name="Fungal Divers.">
        <title>Resolving the Mortierellaceae phylogeny through synthesis of multi-gene phylogenetics and phylogenomics.</title>
        <authorList>
            <person name="Vandepol N."/>
            <person name="Liber J."/>
            <person name="Desiro A."/>
            <person name="Na H."/>
            <person name="Kennedy M."/>
            <person name="Barry K."/>
            <person name="Grigoriev I.V."/>
            <person name="Miller A.N."/>
            <person name="O'Donnell K."/>
            <person name="Stajich J.E."/>
            <person name="Bonito G."/>
        </authorList>
    </citation>
    <scope>NUCLEOTIDE SEQUENCE</scope>
    <source>
        <strain evidence="4">REB-010B</strain>
    </source>
</reference>
<feature type="domain" description="Peptidase S12 Pab87-related C-terminal" evidence="3">
    <location>
        <begin position="406"/>
        <end position="503"/>
    </location>
</feature>
<dbReference type="PANTHER" id="PTHR46825:SF15">
    <property type="entry name" value="BETA-LACTAMASE-RELATED DOMAIN-CONTAINING PROTEIN"/>
    <property type="match status" value="1"/>
</dbReference>